<dbReference type="Pfam" id="PF12697">
    <property type="entry name" value="Abhydrolase_6"/>
    <property type="match status" value="1"/>
</dbReference>
<proteinExistence type="predicted"/>
<dbReference type="InterPro" id="IPR052897">
    <property type="entry name" value="Sec-Metab_Biosynth_Hydrolase"/>
</dbReference>
<organism evidence="3 4">
    <name type="scientific">Lasiosphaeria hispida</name>
    <dbReference type="NCBI Taxonomy" id="260671"/>
    <lineage>
        <taxon>Eukaryota</taxon>
        <taxon>Fungi</taxon>
        <taxon>Dikarya</taxon>
        <taxon>Ascomycota</taxon>
        <taxon>Pezizomycotina</taxon>
        <taxon>Sordariomycetes</taxon>
        <taxon>Sordariomycetidae</taxon>
        <taxon>Sordariales</taxon>
        <taxon>Lasiosphaeriaceae</taxon>
        <taxon>Lasiosphaeria</taxon>
    </lineage>
</organism>
<dbReference type="SUPFAM" id="SSF53474">
    <property type="entry name" value="alpha/beta-Hydrolases"/>
    <property type="match status" value="1"/>
</dbReference>
<keyword evidence="1" id="KW-0732">Signal</keyword>
<evidence type="ECO:0000259" key="2">
    <source>
        <dbReference type="Pfam" id="PF12697"/>
    </source>
</evidence>
<dbReference type="PANTHER" id="PTHR37017:SF3">
    <property type="entry name" value="AB HYDROLASE-1 DOMAIN-CONTAINING PROTEIN"/>
    <property type="match status" value="1"/>
</dbReference>
<name>A0AAJ0HPN9_9PEZI</name>
<dbReference type="GO" id="GO:0016787">
    <property type="term" value="F:hydrolase activity"/>
    <property type="evidence" value="ECO:0007669"/>
    <property type="project" value="UniProtKB-KW"/>
</dbReference>
<dbReference type="Gene3D" id="3.40.50.1820">
    <property type="entry name" value="alpha/beta hydrolase"/>
    <property type="match status" value="1"/>
</dbReference>
<evidence type="ECO:0000313" key="3">
    <source>
        <dbReference type="EMBL" id="KAK3359071.1"/>
    </source>
</evidence>
<protein>
    <submittedName>
        <fullName evidence="3">Alpha/beta hydrolase fold-1</fullName>
    </submittedName>
</protein>
<evidence type="ECO:0000313" key="4">
    <source>
        <dbReference type="Proteomes" id="UP001275084"/>
    </source>
</evidence>
<feature type="domain" description="AB hydrolase-1" evidence="2">
    <location>
        <begin position="8"/>
        <end position="238"/>
    </location>
</feature>
<comment type="caution">
    <text evidence="3">The sequence shown here is derived from an EMBL/GenBank/DDBJ whole genome shotgun (WGS) entry which is preliminary data.</text>
</comment>
<reference evidence="3" key="2">
    <citation type="submission" date="2023-06" db="EMBL/GenBank/DDBJ databases">
        <authorList>
            <consortium name="Lawrence Berkeley National Laboratory"/>
            <person name="Haridas S."/>
            <person name="Hensen N."/>
            <person name="Bonometti L."/>
            <person name="Westerberg I."/>
            <person name="Brannstrom I.O."/>
            <person name="Guillou S."/>
            <person name="Cros-Aarteil S."/>
            <person name="Calhoun S."/>
            <person name="Kuo A."/>
            <person name="Mondo S."/>
            <person name="Pangilinan J."/>
            <person name="Riley R."/>
            <person name="Labutti K."/>
            <person name="Andreopoulos B."/>
            <person name="Lipzen A."/>
            <person name="Chen C."/>
            <person name="Yanf M."/>
            <person name="Daum C."/>
            <person name="Ng V."/>
            <person name="Clum A."/>
            <person name="Steindorff A."/>
            <person name="Ohm R."/>
            <person name="Martin F."/>
            <person name="Silar P."/>
            <person name="Natvig D."/>
            <person name="Lalanne C."/>
            <person name="Gautier V."/>
            <person name="Ament-Velasquez S.L."/>
            <person name="Kruys A."/>
            <person name="Hutchinson M.I."/>
            <person name="Powell A.J."/>
            <person name="Barry K."/>
            <person name="Miller A.N."/>
            <person name="Grigoriev I.V."/>
            <person name="Debuchy R."/>
            <person name="Gladieux P."/>
            <person name="Thoren M.H."/>
            <person name="Johannesson H."/>
        </authorList>
    </citation>
    <scope>NUCLEOTIDE SEQUENCE</scope>
    <source>
        <strain evidence="3">CBS 955.72</strain>
    </source>
</reference>
<feature type="chain" id="PRO_5042505765" evidence="1">
    <location>
        <begin position="23"/>
        <end position="258"/>
    </location>
</feature>
<dbReference type="InterPro" id="IPR029058">
    <property type="entry name" value="AB_hydrolase_fold"/>
</dbReference>
<reference evidence="3" key="1">
    <citation type="journal article" date="2023" name="Mol. Phylogenet. Evol.">
        <title>Genome-scale phylogeny and comparative genomics of the fungal order Sordariales.</title>
        <authorList>
            <person name="Hensen N."/>
            <person name="Bonometti L."/>
            <person name="Westerberg I."/>
            <person name="Brannstrom I.O."/>
            <person name="Guillou S."/>
            <person name="Cros-Aarteil S."/>
            <person name="Calhoun S."/>
            <person name="Haridas S."/>
            <person name="Kuo A."/>
            <person name="Mondo S."/>
            <person name="Pangilinan J."/>
            <person name="Riley R."/>
            <person name="LaButti K."/>
            <person name="Andreopoulos B."/>
            <person name="Lipzen A."/>
            <person name="Chen C."/>
            <person name="Yan M."/>
            <person name="Daum C."/>
            <person name="Ng V."/>
            <person name="Clum A."/>
            <person name="Steindorff A."/>
            <person name="Ohm R.A."/>
            <person name="Martin F."/>
            <person name="Silar P."/>
            <person name="Natvig D.O."/>
            <person name="Lalanne C."/>
            <person name="Gautier V."/>
            <person name="Ament-Velasquez S.L."/>
            <person name="Kruys A."/>
            <person name="Hutchinson M.I."/>
            <person name="Powell A.J."/>
            <person name="Barry K."/>
            <person name="Miller A.N."/>
            <person name="Grigoriev I.V."/>
            <person name="Debuchy R."/>
            <person name="Gladieux P."/>
            <person name="Hiltunen Thoren M."/>
            <person name="Johannesson H."/>
        </authorList>
    </citation>
    <scope>NUCLEOTIDE SEQUENCE</scope>
    <source>
        <strain evidence="3">CBS 955.72</strain>
    </source>
</reference>
<dbReference type="PANTHER" id="PTHR37017">
    <property type="entry name" value="AB HYDROLASE-1 DOMAIN-CONTAINING PROTEIN-RELATED"/>
    <property type="match status" value="1"/>
</dbReference>
<sequence length="258" mass="27239">MASTKPTLIFVPGAWFPATAWAKLTAILTPADYKCLPVSLPSSTTGLPTATFLDDVQAIKAAVQAETSAGADVVLVCHSYGGMPAQSILMDLDRAAGGRVLGFAMVASGFTMTGMSFLGGLGGVPPPSWRADVETGFAELVAEPRALFFHDLSEAEGTEWVGKLGKQSLRALSGGGEHAYAGWKDVPCWYLAATEDQALPVEAQRFFVKMAKDAGGDVTLREIGSGHSPMLSRPEETAGFVREAVEDFVRKRGAVARE</sequence>
<keyword evidence="4" id="KW-1185">Reference proteome</keyword>
<dbReference type="AlphaFoldDB" id="A0AAJ0HPN9"/>
<gene>
    <name evidence="3" type="ORF">B0T25DRAFT_85492</name>
</gene>
<evidence type="ECO:0000256" key="1">
    <source>
        <dbReference type="SAM" id="SignalP"/>
    </source>
</evidence>
<accession>A0AAJ0HPN9</accession>
<dbReference type="EMBL" id="JAUIQD010000002">
    <property type="protein sequence ID" value="KAK3359071.1"/>
    <property type="molecule type" value="Genomic_DNA"/>
</dbReference>
<feature type="signal peptide" evidence="1">
    <location>
        <begin position="1"/>
        <end position="22"/>
    </location>
</feature>
<dbReference type="InterPro" id="IPR000073">
    <property type="entry name" value="AB_hydrolase_1"/>
</dbReference>
<dbReference type="Proteomes" id="UP001275084">
    <property type="component" value="Unassembled WGS sequence"/>
</dbReference>
<keyword evidence="3" id="KW-0378">Hydrolase</keyword>